<dbReference type="GO" id="GO:0022857">
    <property type="term" value="F:transmembrane transporter activity"/>
    <property type="evidence" value="ECO:0007669"/>
    <property type="project" value="InterPro"/>
</dbReference>
<dbReference type="AlphaFoldDB" id="A0A152A9D9"/>
<feature type="transmembrane region" description="Helical" evidence="2">
    <location>
        <begin position="432"/>
        <end position="455"/>
    </location>
</feature>
<feature type="transmembrane region" description="Helical" evidence="2">
    <location>
        <begin position="76"/>
        <end position="100"/>
    </location>
</feature>
<dbReference type="Gene3D" id="1.20.1250.20">
    <property type="entry name" value="MFS general substrate transporter like domains"/>
    <property type="match status" value="1"/>
</dbReference>
<comment type="caution">
    <text evidence="4">The sequence shown here is derived from an EMBL/GenBank/DDBJ whole genome shotgun (WGS) entry which is preliminary data.</text>
</comment>
<dbReference type="EMBL" id="LODT01000001">
    <property type="protein sequence ID" value="KYR02839.1"/>
    <property type="molecule type" value="Genomic_DNA"/>
</dbReference>
<feature type="transmembrane region" description="Helical" evidence="2">
    <location>
        <begin position="120"/>
        <end position="137"/>
    </location>
</feature>
<feature type="transmembrane region" description="Helical" evidence="2">
    <location>
        <begin position="461"/>
        <end position="483"/>
    </location>
</feature>
<keyword evidence="2" id="KW-0472">Membrane</keyword>
<dbReference type="STRING" id="361077.A0A152A9D9"/>
<name>A0A152A9D9_TIELA</name>
<feature type="transmembrane region" description="Helical" evidence="2">
    <location>
        <begin position="396"/>
        <end position="420"/>
    </location>
</feature>
<dbReference type="OrthoDB" id="18110at2759"/>
<dbReference type="Pfam" id="PF07690">
    <property type="entry name" value="MFS_1"/>
    <property type="match status" value="1"/>
</dbReference>
<evidence type="ECO:0000313" key="5">
    <source>
        <dbReference type="Proteomes" id="UP000076078"/>
    </source>
</evidence>
<feature type="transmembrane region" description="Helical" evidence="2">
    <location>
        <begin position="169"/>
        <end position="191"/>
    </location>
</feature>
<dbReference type="OMA" id="IPLFVNH"/>
<feature type="transmembrane region" description="Helical" evidence="2">
    <location>
        <begin position="344"/>
        <end position="363"/>
    </location>
</feature>
<keyword evidence="5" id="KW-1185">Reference proteome</keyword>
<dbReference type="InterPro" id="IPR011701">
    <property type="entry name" value="MFS"/>
</dbReference>
<feature type="transmembrane region" description="Helical" evidence="2">
    <location>
        <begin position="370"/>
        <end position="390"/>
    </location>
</feature>
<dbReference type="SUPFAM" id="SSF103473">
    <property type="entry name" value="MFS general substrate transporter"/>
    <property type="match status" value="1"/>
</dbReference>
<dbReference type="PROSITE" id="PS50850">
    <property type="entry name" value="MFS"/>
    <property type="match status" value="1"/>
</dbReference>
<feature type="transmembrane region" description="Helical" evidence="2">
    <location>
        <begin position="297"/>
        <end position="324"/>
    </location>
</feature>
<feature type="transmembrane region" description="Helical" evidence="2">
    <location>
        <begin position="203"/>
        <end position="223"/>
    </location>
</feature>
<reference evidence="4 5" key="1">
    <citation type="submission" date="2015-12" db="EMBL/GenBank/DDBJ databases">
        <title>Dictyostelia acquired genes for synthesis and detection of signals that induce cell-type specialization by lateral gene transfer from prokaryotes.</title>
        <authorList>
            <person name="Gloeckner G."/>
            <person name="Schaap P."/>
        </authorList>
    </citation>
    <scope>NUCLEOTIDE SEQUENCE [LARGE SCALE GENOMIC DNA]</scope>
    <source>
        <strain evidence="4 5">TK</strain>
    </source>
</reference>
<feature type="transmembrane region" description="Helical" evidence="2">
    <location>
        <begin position="144"/>
        <end position="163"/>
    </location>
</feature>
<sequence length="539" mass="58632">MNDNNSIDIDQQQQQQGHLKCPVTSGVVLLVDSVNSMINPDHGDIVIGKSEQEQVEQHKTFFKLHRMNKNITKSNVMASYLGSFLSICFFVFINVAQPFILNSLGIPDNQQGNVSGNLTFYNELTILIASHAWGVASDRYGRRIVYTLGMIIVGIGLLLYPFAKSLSVLIIFRLLFGIGAASCSSMLSAVLGDYVLFQDRGRASGFLGFAAGGGAVLGSLVLLKIPTLLQTSFHLSTELSGQLTYVLTAVMAFVGALLLFLFLKKFNPRDSGTILQKHTRNILVIFKEGLKAGKRPVLALAYGSGFIARGDSAIATTFLSLWIYNYALSNNGGNKDQALSSSGTISGIAQTCALFFALIAGYMMDKLNRVFAMVLLALIGCSGYFILAFSNDPLSARFFIGACIIGCAETGMVVSSTSLVAQESPPKYRGSVSGFFSQCGCVGILIASKVGGMYFDTWNGFPFALFGVFSAILSIWSLIVYFMTQFKSNRSPNFFKNIYLNMITNDDKEIISPPTPDEKLSNPLINKDDQEVIDSNQNL</sequence>
<dbReference type="InParanoid" id="A0A152A9D9"/>
<keyword evidence="2" id="KW-1133">Transmembrane helix</keyword>
<evidence type="ECO:0000256" key="2">
    <source>
        <dbReference type="SAM" id="Phobius"/>
    </source>
</evidence>
<feature type="domain" description="Major facilitator superfamily (MFS) profile" evidence="3">
    <location>
        <begin position="75"/>
        <end position="488"/>
    </location>
</feature>
<comment type="subcellular location">
    <subcellularLocation>
        <location evidence="1">Membrane</location>
        <topology evidence="1">Multi-pass membrane protein</topology>
    </subcellularLocation>
</comment>
<keyword evidence="2" id="KW-0812">Transmembrane</keyword>
<dbReference type="Proteomes" id="UP000076078">
    <property type="component" value="Unassembled WGS sequence"/>
</dbReference>
<dbReference type="InterPro" id="IPR020846">
    <property type="entry name" value="MFS_dom"/>
</dbReference>
<evidence type="ECO:0000259" key="3">
    <source>
        <dbReference type="PROSITE" id="PS50850"/>
    </source>
</evidence>
<gene>
    <name evidence="4" type="ORF">DLAC_00307</name>
</gene>
<proteinExistence type="predicted"/>
<feature type="transmembrane region" description="Helical" evidence="2">
    <location>
        <begin position="243"/>
        <end position="263"/>
    </location>
</feature>
<accession>A0A152A9D9</accession>
<protein>
    <recommendedName>
        <fullName evidence="3">Major facilitator superfamily (MFS) profile domain-containing protein</fullName>
    </recommendedName>
</protein>
<evidence type="ECO:0000256" key="1">
    <source>
        <dbReference type="ARBA" id="ARBA00004141"/>
    </source>
</evidence>
<dbReference type="InterPro" id="IPR036259">
    <property type="entry name" value="MFS_trans_sf"/>
</dbReference>
<dbReference type="PANTHER" id="PTHR23524">
    <property type="entry name" value="TRANSPORTER, PUTATIVE (AFU_ORTHOLOGUE AFUA_8G04850)-RELATED"/>
    <property type="match status" value="1"/>
</dbReference>
<dbReference type="PANTHER" id="PTHR23524:SF1">
    <property type="entry name" value="MRH DOMAIN-CONTAINING PROTEIN-RELATED"/>
    <property type="match status" value="1"/>
</dbReference>
<organism evidence="4 5">
    <name type="scientific">Tieghemostelium lacteum</name>
    <name type="common">Slime mold</name>
    <name type="synonym">Dictyostelium lacteum</name>
    <dbReference type="NCBI Taxonomy" id="361077"/>
    <lineage>
        <taxon>Eukaryota</taxon>
        <taxon>Amoebozoa</taxon>
        <taxon>Evosea</taxon>
        <taxon>Eumycetozoa</taxon>
        <taxon>Dictyostelia</taxon>
        <taxon>Dictyosteliales</taxon>
        <taxon>Raperosteliaceae</taxon>
        <taxon>Tieghemostelium</taxon>
    </lineage>
</organism>
<dbReference type="GO" id="GO:0016020">
    <property type="term" value="C:membrane"/>
    <property type="evidence" value="ECO:0007669"/>
    <property type="project" value="UniProtKB-SubCell"/>
</dbReference>
<evidence type="ECO:0000313" key="4">
    <source>
        <dbReference type="EMBL" id="KYR02839.1"/>
    </source>
</evidence>